<protein>
    <submittedName>
        <fullName evidence="3">Uncharacterized protein</fullName>
    </submittedName>
</protein>
<evidence type="ECO:0000256" key="2">
    <source>
        <dbReference type="SAM" id="Phobius"/>
    </source>
</evidence>
<reference evidence="3 4" key="1">
    <citation type="submission" date="2024-01" db="EMBL/GenBank/DDBJ databases">
        <title>A draft genome for the cacao thread blight pathogen Marasmiellus scandens.</title>
        <authorList>
            <person name="Baruah I.K."/>
            <person name="Leung J."/>
            <person name="Bukari Y."/>
            <person name="Amoako-Attah I."/>
            <person name="Meinhardt L.W."/>
            <person name="Bailey B.A."/>
            <person name="Cohen S.P."/>
        </authorList>
    </citation>
    <scope>NUCLEOTIDE SEQUENCE [LARGE SCALE GENOMIC DNA]</scope>
    <source>
        <strain evidence="3 4">GH-19</strain>
    </source>
</reference>
<comment type="caution">
    <text evidence="3">The sequence shown here is derived from an EMBL/GenBank/DDBJ whole genome shotgun (WGS) entry which is preliminary data.</text>
</comment>
<keyword evidence="4" id="KW-1185">Reference proteome</keyword>
<sequence length="468" mass="51257">MSFSPWIFVDDASDRLQYSGSWTPNTGSTPQTNGTTLDDLGYSWNGKIFNDTVHTTVNNGSSVTLRFQGTGYAAFASLTGNHTQARINCFLDGETSTPDSFTDWPETRPDVTTCNNCVICSNNTLHSDKEHELVLKVDNITNSSISLDYFLIQEQISNDRSVSMMVGNPFPFGTLFDNSSQQHVEFSDGWALDKTLKNVFTNSEASVTVTFNGLYDLLLSRIFTADKYHEFFCLGTAIQLYGDTGVGGKTSTTVTYKLDDQTPESVPLLPPDEGSDFFYNQLFSNISGIPPQEHRLVVSHNATTGMSLALKYFVVDVPPESMLIAVAPPLAAPGHSRARIIGGVVGGVISLLLVLLIAGFWTRRIRRKRLDRSFIGLPMIPFSGMSPTNQNESTLVLTADSKRVRLDQSHRSSGYQEGPNDHDAPVHQGSEVGTIAEAVDSGWRDNRRGEARASDGAIPLSPPRYTEG</sequence>
<feature type="compositionally biased region" description="Basic and acidic residues" evidence="1">
    <location>
        <begin position="442"/>
        <end position="453"/>
    </location>
</feature>
<proteinExistence type="predicted"/>
<organism evidence="3 4">
    <name type="scientific">Marasmiellus scandens</name>
    <dbReference type="NCBI Taxonomy" id="2682957"/>
    <lineage>
        <taxon>Eukaryota</taxon>
        <taxon>Fungi</taxon>
        <taxon>Dikarya</taxon>
        <taxon>Basidiomycota</taxon>
        <taxon>Agaricomycotina</taxon>
        <taxon>Agaricomycetes</taxon>
        <taxon>Agaricomycetidae</taxon>
        <taxon>Agaricales</taxon>
        <taxon>Marasmiineae</taxon>
        <taxon>Omphalotaceae</taxon>
        <taxon>Marasmiellus</taxon>
    </lineage>
</organism>
<name>A0ABR1J4L5_9AGAR</name>
<evidence type="ECO:0000313" key="4">
    <source>
        <dbReference type="Proteomes" id="UP001498398"/>
    </source>
</evidence>
<keyword evidence="2" id="KW-1133">Transmembrane helix</keyword>
<accession>A0ABR1J4L5</accession>
<dbReference type="Proteomes" id="UP001498398">
    <property type="component" value="Unassembled WGS sequence"/>
</dbReference>
<keyword evidence="2" id="KW-0472">Membrane</keyword>
<feature type="transmembrane region" description="Helical" evidence="2">
    <location>
        <begin position="340"/>
        <end position="362"/>
    </location>
</feature>
<dbReference type="Gene3D" id="2.60.120.260">
    <property type="entry name" value="Galactose-binding domain-like"/>
    <property type="match status" value="1"/>
</dbReference>
<feature type="region of interest" description="Disordered" evidence="1">
    <location>
        <begin position="406"/>
        <end position="468"/>
    </location>
</feature>
<evidence type="ECO:0000256" key="1">
    <source>
        <dbReference type="SAM" id="MobiDB-lite"/>
    </source>
</evidence>
<dbReference type="EMBL" id="JBANRG010000033">
    <property type="protein sequence ID" value="KAK7450560.1"/>
    <property type="molecule type" value="Genomic_DNA"/>
</dbReference>
<gene>
    <name evidence="3" type="ORF">VKT23_012869</name>
</gene>
<evidence type="ECO:0000313" key="3">
    <source>
        <dbReference type="EMBL" id="KAK7450560.1"/>
    </source>
</evidence>
<keyword evidence="2" id="KW-0812">Transmembrane</keyword>